<organism evidence="2 3">
    <name type="scientific">Deinococcus aquiradiocola</name>
    <dbReference type="NCBI Taxonomy" id="393059"/>
    <lineage>
        <taxon>Bacteria</taxon>
        <taxon>Thermotogati</taxon>
        <taxon>Deinococcota</taxon>
        <taxon>Deinococci</taxon>
        <taxon>Deinococcales</taxon>
        <taxon>Deinococcaceae</taxon>
        <taxon>Deinococcus</taxon>
    </lineage>
</organism>
<dbReference type="AlphaFoldDB" id="A0A917PET8"/>
<dbReference type="Pfam" id="PF12867">
    <property type="entry name" value="DinB_2"/>
    <property type="match status" value="1"/>
</dbReference>
<reference evidence="2" key="1">
    <citation type="journal article" date="2014" name="Int. J. Syst. Evol. Microbiol.">
        <title>Complete genome sequence of Corynebacterium casei LMG S-19264T (=DSM 44701T), isolated from a smear-ripened cheese.</title>
        <authorList>
            <consortium name="US DOE Joint Genome Institute (JGI-PGF)"/>
            <person name="Walter F."/>
            <person name="Albersmeier A."/>
            <person name="Kalinowski J."/>
            <person name="Ruckert C."/>
        </authorList>
    </citation>
    <scope>NUCLEOTIDE SEQUENCE</scope>
    <source>
        <strain evidence="2">JCM 14371</strain>
    </source>
</reference>
<evidence type="ECO:0000259" key="1">
    <source>
        <dbReference type="Pfam" id="PF12867"/>
    </source>
</evidence>
<dbReference type="RefSeq" id="WP_188962306.1">
    <property type="nucleotide sequence ID" value="NZ_BMOE01000004.1"/>
</dbReference>
<name>A0A917PET8_9DEIO</name>
<proteinExistence type="predicted"/>
<comment type="caution">
    <text evidence="2">The sequence shown here is derived from an EMBL/GenBank/DDBJ whole genome shotgun (WGS) entry which is preliminary data.</text>
</comment>
<reference evidence="2" key="2">
    <citation type="submission" date="2020-09" db="EMBL/GenBank/DDBJ databases">
        <authorList>
            <person name="Sun Q."/>
            <person name="Ohkuma M."/>
        </authorList>
    </citation>
    <scope>NUCLEOTIDE SEQUENCE</scope>
    <source>
        <strain evidence="2">JCM 14371</strain>
    </source>
</reference>
<evidence type="ECO:0000313" key="2">
    <source>
        <dbReference type="EMBL" id="GGJ73543.1"/>
    </source>
</evidence>
<dbReference type="EMBL" id="BMOE01000004">
    <property type="protein sequence ID" value="GGJ73543.1"/>
    <property type="molecule type" value="Genomic_DNA"/>
</dbReference>
<protein>
    <recommendedName>
        <fullName evidence="1">DinB-like domain-containing protein</fullName>
    </recommendedName>
</protein>
<feature type="domain" description="DinB-like" evidence="1">
    <location>
        <begin position="52"/>
        <end position="166"/>
    </location>
</feature>
<dbReference type="Gene3D" id="1.20.120.450">
    <property type="entry name" value="dinb family like domain"/>
    <property type="match status" value="1"/>
</dbReference>
<keyword evidence="3" id="KW-1185">Reference proteome</keyword>
<dbReference type="Proteomes" id="UP000635726">
    <property type="component" value="Unassembled WGS sequence"/>
</dbReference>
<gene>
    <name evidence="2" type="ORF">GCM10008939_17240</name>
</gene>
<evidence type="ECO:0000313" key="3">
    <source>
        <dbReference type="Proteomes" id="UP000635726"/>
    </source>
</evidence>
<dbReference type="InterPro" id="IPR024775">
    <property type="entry name" value="DinB-like"/>
</dbReference>
<sequence length="172" mass="19297">MTPPPTRPQPGDHSEFHARYVNLVPETDVLAAMQAQAPVTRAALLAFADRPDHAYAPGKWTVRQVLGHMTDTERVFGYRALSFARADTSPLPGFEQDDWMATTDFGTYRLPDLLTEFETVRAGHLSWLTHLPDAAWEGRGVASGQSVTVRSLAFMLLGHERAHLQILQERYR</sequence>
<accession>A0A917PET8</accession>
<dbReference type="InterPro" id="IPR034660">
    <property type="entry name" value="DinB/YfiT-like"/>
</dbReference>
<dbReference type="SUPFAM" id="SSF109854">
    <property type="entry name" value="DinB/YfiT-like putative metalloenzymes"/>
    <property type="match status" value="1"/>
</dbReference>